<dbReference type="AlphaFoldDB" id="A0A8J8NE28"/>
<dbReference type="Proteomes" id="UP000785679">
    <property type="component" value="Unassembled WGS sequence"/>
</dbReference>
<protein>
    <submittedName>
        <fullName evidence="1">Uncharacterized protein</fullName>
    </submittedName>
</protein>
<accession>A0A8J8NE28</accession>
<name>A0A8J8NE28_HALGN</name>
<evidence type="ECO:0000313" key="2">
    <source>
        <dbReference type="Proteomes" id="UP000785679"/>
    </source>
</evidence>
<dbReference type="EMBL" id="RRYP01020251">
    <property type="protein sequence ID" value="TNV72986.1"/>
    <property type="molecule type" value="Genomic_DNA"/>
</dbReference>
<organism evidence="1 2">
    <name type="scientific">Halteria grandinella</name>
    <dbReference type="NCBI Taxonomy" id="5974"/>
    <lineage>
        <taxon>Eukaryota</taxon>
        <taxon>Sar</taxon>
        <taxon>Alveolata</taxon>
        <taxon>Ciliophora</taxon>
        <taxon>Intramacronucleata</taxon>
        <taxon>Spirotrichea</taxon>
        <taxon>Stichotrichia</taxon>
        <taxon>Sporadotrichida</taxon>
        <taxon>Halteriidae</taxon>
        <taxon>Halteria</taxon>
    </lineage>
</organism>
<proteinExistence type="predicted"/>
<gene>
    <name evidence="1" type="ORF">FGO68_gene9003</name>
</gene>
<comment type="caution">
    <text evidence="1">The sequence shown here is derived from an EMBL/GenBank/DDBJ whole genome shotgun (WGS) entry which is preliminary data.</text>
</comment>
<reference evidence="1" key="1">
    <citation type="submission" date="2019-06" db="EMBL/GenBank/DDBJ databases">
        <authorList>
            <person name="Zheng W."/>
        </authorList>
    </citation>
    <scope>NUCLEOTIDE SEQUENCE</scope>
    <source>
        <strain evidence="1">QDHG01</strain>
    </source>
</reference>
<sequence length="102" mass="11778">MKRRRHYALMRINQRKQTSGTRQLIDMQTNSRKVIRLIHKDQFSKSLLCQNSKSEKLSELATKNAGPSQTSPFVVITKRICLYVLYKGIHCEGLVLLKMSKG</sequence>
<evidence type="ECO:0000313" key="1">
    <source>
        <dbReference type="EMBL" id="TNV72986.1"/>
    </source>
</evidence>
<keyword evidence="2" id="KW-1185">Reference proteome</keyword>